<dbReference type="Ensembl" id="ENSAMXT00000055772.1">
    <property type="protein sequence ID" value="ENSAMXP00000046795.1"/>
    <property type="gene ID" value="ENSAMXG00000030140.1"/>
</dbReference>
<comment type="similarity">
    <text evidence="4">Belongs to the gamma-BBH/TMLD family.</text>
</comment>
<dbReference type="GO" id="GO:0046872">
    <property type="term" value="F:metal ion binding"/>
    <property type="evidence" value="ECO:0007669"/>
    <property type="project" value="UniProtKB-KW"/>
</dbReference>
<keyword evidence="13" id="KW-1185">Reference proteome</keyword>
<organism evidence="12 13">
    <name type="scientific">Astyanax mexicanus</name>
    <name type="common">Blind cave fish</name>
    <name type="synonym">Astyanax fasciatus mexicanus</name>
    <dbReference type="NCBI Taxonomy" id="7994"/>
    <lineage>
        <taxon>Eukaryota</taxon>
        <taxon>Metazoa</taxon>
        <taxon>Chordata</taxon>
        <taxon>Craniata</taxon>
        <taxon>Vertebrata</taxon>
        <taxon>Euteleostomi</taxon>
        <taxon>Actinopterygii</taxon>
        <taxon>Neopterygii</taxon>
        <taxon>Teleostei</taxon>
        <taxon>Ostariophysi</taxon>
        <taxon>Characiformes</taxon>
        <taxon>Characoidei</taxon>
        <taxon>Acestrorhamphidae</taxon>
        <taxon>Acestrorhamphinae</taxon>
        <taxon>Astyanax</taxon>
    </lineage>
</organism>
<dbReference type="Bgee" id="ENSAMXG00000030140">
    <property type="expression patterns" value="Expressed in heart and 14 other cell types or tissues"/>
</dbReference>
<evidence type="ECO:0000259" key="11">
    <source>
        <dbReference type="Pfam" id="PF02668"/>
    </source>
</evidence>
<sequence>RLYIANQLQYSHNPHLDTLQTIWLKTEENTWKKLSLSDLLFVKLMIIHNTCFFYAVISVRLLDALTIFGNIKGFSEERSMDLATEHRKYHVCNCVCIVSERDFWDSGLQIPTLDFEEVLHDDKAALDWLMALRRVGIVYLKGAPLEQGQVARLSQRIGYLRLTFYGHTWQVQDKPMANNVAYTSGKLSLHTDYPALHHPPGVQFLHCLQQAQQGGENHPDAFNTLSSLRVDFTDTGSDYCDFSVQSKNHIIDVDSEGRVVRINYNNATRDSTLDLPLDQVQPFYSSLKSFVELMNQPENVFTYRMEPGDLVTFDNWRLLHGRKSYLSGSINLRHLEGAYLDWDEVMSRLRLLRKAVHGDGESLSS</sequence>
<evidence type="ECO:0000256" key="9">
    <source>
        <dbReference type="ARBA" id="ARBA00023004"/>
    </source>
</evidence>
<evidence type="ECO:0000256" key="8">
    <source>
        <dbReference type="ARBA" id="ARBA00023002"/>
    </source>
</evidence>
<proteinExistence type="inferred from homology"/>
<keyword evidence="9" id="KW-0408">Iron</keyword>
<reference evidence="13" key="1">
    <citation type="submission" date="2013-03" db="EMBL/GenBank/DDBJ databases">
        <authorList>
            <person name="Jeffery W."/>
            <person name="Warren W."/>
            <person name="Wilson R.K."/>
        </authorList>
    </citation>
    <scope>NUCLEOTIDE SEQUENCE</scope>
    <source>
        <strain evidence="13">female</strain>
    </source>
</reference>
<evidence type="ECO:0000256" key="5">
    <source>
        <dbReference type="ARBA" id="ARBA00022723"/>
    </source>
</evidence>
<name>A0A3B1JYB1_ASTMX</name>
<dbReference type="GO" id="GO:0005739">
    <property type="term" value="C:mitochondrion"/>
    <property type="evidence" value="ECO:0007669"/>
    <property type="project" value="TreeGrafter"/>
</dbReference>
<feature type="domain" description="TauD/TfdA-like" evidence="11">
    <location>
        <begin position="112"/>
        <end position="217"/>
    </location>
</feature>
<keyword evidence="10" id="KW-1133">Transmembrane helix</keyword>
<dbReference type="GO" id="GO:0008336">
    <property type="term" value="F:gamma-butyrobetaine dioxygenase activity"/>
    <property type="evidence" value="ECO:0007669"/>
    <property type="project" value="TreeGrafter"/>
</dbReference>
<dbReference type="InterPro" id="IPR003819">
    <property type="entry name" value="TauD/TfdA-like"/>
</dbReference>
<comment type="pathway">
    <text evidence="3">Amine and polyamine biosynthesis; carnitine biosynthesis.</text>
</comment>
<evidence type="ECO:0000256" key="6">
    <source>
        <dbReference type="ARBA" id="ARBA00022873"/>
    </source>
</evidence>
<reference evidence="12" key="3">
    <citation type="submission" date="2025-08" db="UniProtKB">
        <authorList>
            <consortium name="Ensembl"/>
        </authorList>
    </citation>
    <scope>IDENTIFICATION</scope>
</reference>
<dbReference type="Gene3D" id="3.60.130.10">
    <property type="entry name" value="Clavaminate synthase-like"/>
    <property type="match status" value="1"/>
</dbReference>
<comment type="cofactor">
    <cofactor evidence="1">
        <name>Fe(2+)</name>
        <dbReference type="ChEBI" id="CHEBI:29033"/>
    </cofactor>
</comment>
<dbReference type="InterPro" id="IPR042098">
    <property type="entry name" value="TauD-like_sf"/>
</dbReference>
<reference evidence="13" key="2">
    <citation type="journal article" date="2014" name="Nat. Commun.">
        <title>The cavefish genome reveals candidate genes for eye loss.</title>
        <authorList>
            <person name="McGaugh S.E."/>
            <person name="Gross J.B."/>
            <person name="Aken B."/>
            <person name="Blin M."/>
            <person name="Borowsky R."/>
            <person name="Chalopin D."/>
            <person name="Hinaux H."/>
            <person name="Jeffery W.R."/>
            <person name="Keene A."/>
            <person name="Ma L."/>
            <person name="Minx P."/>
            <person name="Murphy D."/>
            <person name="O'Quin K.E."/>
            <person name="Retaux S."/>
            <person name="Rohner N."/>
            <person name="Searle S.M."/>
            <person name="Stahl B.A."/>
            <person name="Tabin C."/>
            <person name="Volff J.N."/>
            <person name="Yoshizawa M."/>
            <person name="Warren W.C."/>
        </authorList>
    </citation>
    <scope>NUCLEOTIDE SEQUENCE [LARGE SCALE GENOMIC DNA]</scope>
    <source>
        <strain evidence="13">female</strain>
    </source>
</reference>
<evidence type="ECO:0000256" key="2">
    <source>
        <dbReference type="ARBA" id="ARBA00001961"/>
    </source>
</evidence>
<evidence type="ECO:0000256" key="1">
    <source>
        <dbReference type="ARBA" id="ARBA00001954"/>
    </source>
</evidence>
<keyword evidence="6" id="KW-0124">Carnitine biosynthesis</keyword>
<accession>A0A3B1JYB1</accession>
<keyword evidence="8" id="KW-0560">Oxidoreductase</keyword>
<dbReference type="InterPro" id="IPR050411">
    <property type="entry name" value="AlphaKG_dependent_hydroxylases"/>
</dbReference>
<evidence type="ECO:0000313" key="12">
    <source>
        <dbReference type="Ensembl" id="ENSAMXP00000046795.1"/>
    </source>
</evidence>
<dbReference type="GeneTree" id="ENSGT00530000063582"/>
<keyword evidence="10" id="KW-0472">Membrane</keyword>
<evidence type="ECO:0000313" key="13">
    <source>
        <dbReference type="Proteomes" id="UP000018467"/>
    </source>
</evidence>
<dbReference type="AlphaFoldDB" id="A0A3B1JYB1"/>
<evidence type="ECO:0000256" key="4">
    <source>
        <dbReference type="ARBA" id="ARBA00008654"/>
    </source>
</evidence>
<dbReference type="CDD" id="cd00250">
    <property type="entry name" value="CAS_like"/>
    <property type="match status" value="1"/>
</dbReference>
<keyword evidence="10" id="KW-0812">Transmembrane</keyword>
<dbReference type="SUPFAM" id="SSF51197">
    <property type="entry name" value="Clavaminate synthase-like"/>
    <property type="match status" value="1"/>
</dbReference>
<evidence type="ECO:0000256" key="7">
    <source>
        <dbReference type="ARBA" id="ARBA00022964"/>
    </source>
</evidence>
<dbReference type="PANTHER" id="PTHR10696">
    <property type="entry name" value="GAMMA-BUTYROBETAINE HYDROXYLASE-RELATED"/>
    <property type="match status" value="1"/>
</dbReference>
<dbReference type="Proteomes" id="UP000018467">
    <property type="component" value="Unassembled WGS sequence"/>
</dbReference>
<dbReference type="Pfam" id="PF02668">
    <property type="entry name" value="TauD"/>
    <property type="match status" value="1"/>
</dbReference>
<evidence type="ECO:0000256" key="3">
    <source>
        <dbReference type="ARBA" id="ARBA00005022"/>
    </source>
</evidence>
<reference evidence="12" key="4">
    <citation type="submission" date="2025-09" db="UniProtKB">
        <authorList>
            <consortium name="Ensembl"/>
        </authorList>
    </citation>
    <scope>IDENTIFICATION</scope>
</reference>
<keyword evidence="5" id="KW-0479">Metal-binding</keyword>
<dbReference type="FunFam" id="3.60.130.10:FF:000001">
    <property type="entry name" value="Trimethyllysine dioxygenase, mitochondrial"/>
    <property type="match status" value="1"/>
</dbReference>
<dbReference type="GO" id="GO:0045329">
    <property type="term" value="P:carnitine biosynthetic process"/>
    <property type="evidence" value="ECO:0007669"/>
    <property type="project" value="UniProtKB-KW"/>
</dbReference>
<keyword evidence="7" id="KW-0223">Dioxygenase</keyword>
<dbReference type="InParanoid" id="A0A3B1JYB1"/>
<feature type="transmembrane region" description="Helical" evidence="10">
    <location>
        <begin position="40"/>
        <end position="62"/>
    </location>
</feature>
<evidence type="ECO:0000256" key="10">
    <source>
        <dbReference type="SAM" id="Phobius"/>
    </source>
</evidence>
<comment type="cofactor">
    <cofactor evidence="2">
        <name>L-ascorbate</name>
        <dbReference type="ChEBI" id="CHEBI:38290"/>
    </cofactor>
</comment>
<protein>
    <submittedName>
        <fullName evidence="12">Butyrobetaine (gamma), 2-oxoglutarate dioxygenase (gamma-butyrobetaine hydroxylase) 1</fullName>
    </submittedName>
</protein>
<dbReference type="STRING" id="7994.ENSAMXP00000046795"/>
<dbReference type="PANTHER" id="PTHR10696:SF33">
    <property type="entry name" value="GAMMA-BUTYROBETAINE DIOXYGENASE"/>
    <property type="match status" value="1"/>
</dbReference>